<comment type="similarity">
    <text evidence="2">Belongs to the NAD(P)-dependent epimerase/dehydratase family.</text>
</comment>
<comment type="pathway">
    <text evidence="1">Bacterial outer membrane biogenesis; LPS O-antigen biosynthesis.</text>
</comment>
<feature type="domain" description="NAD-dependent epimerase/dehydratase" evidence="3">
    <location>
        <begin position="24"/>
        <end position="246"/>
    </location>
</feature>
<dbReference type="Gene3D" id="3.40.50.720">
    <property type="entry name" value="NAD(P)-binding Rossmann-like Domain"/>
    <property type="match status" value="1"/>
</dbReference>
<reference evidence="4" key="1">
    <citation type="submission" date="2018-06" db="EMBL/GenBank/DDBJ databases">
        <title>Genetic diversity of the Aeromonas Hydrophila O antigens and development of a suspension array for serotype detection.</title>
        <authorList>
            <person name="Cao H."/>
            <person name="Liu B."/>
        </authorList>
    </citation>
    <scope>NUCLEOTIDE SEQUENCE</scope>
    <source>
        <strain evidence="4">G5400</strain>
    </source>
</reference>
<dbReference type="InterPro" id="IPR001509">
    <property type="entry name" value="Epimerase_deHydtase"/>
</dbReference>
<dbReference type="Pfam" id="PF01370">
    <property type="entry name" value="Epimerase"/>
    <property type="match status" value="1"/>
</dbReference>
<proteinExistence type="inferred from homology"/>
<evidence type="ECO:0000259" key="3">
    <source>
        <dbReference type="Pfam" id="PF01370"/>
    </source>
</evidence>
<dbReference type="EMBL" id="MH449685">
    <property type="protein sequence ID" value="AXL05138.1"/>
    <property type="molecule type" value="Genomic_DNA"/>
</dbReference>
<evidence type="ECO:0000313" key="4">
    <source>
        <dbReference type="EMBL" id="AXL05138.1"/>
    </source>
</evidence>
<name>A0A346AD26_AERHY</name>
<organism evidence="4">
    <name type="scientific">Aeromonas hydrophila</name>
    <dbReference type="NCBI Taxonomy" id="644"/>
    <lineage>
        <taxon>Bacteria</taxon>
        <taxon>Pseudomonadati</taxon>
        <taxon>Pseudomonadota</taxon>
        <taxon>Gammaproteobacteria</taxon>
        <taxon>Aeromonadales</taxon>
        <taxon>Aeromonadaceae</taxon>
        <taxon>Aeromonas</taxon>
    </lineage>
</organism>
<sequence>MKKLFQIIIHLEMPISNCMSIPRILVTGANGFVGKAVCEHLLALGANVKGAVRSHPLASYHVQAPSLTADANWIAQLQQVDVVVHCAARVHVMSDTATDPLAAFRAVNTEGTLALARQAAEAGVKRFIFISSIKVNGEQTEPGKPFDEIVQSPPEDPYGRSKYEAEQGLMALAKECGMAVTIIRPPLIYGEGVKANFASMMTWVRNGIPLPFARLANTRSLLALPNLCDFIAHAMEHPAAVNQIFLVADPVAVSTSQLLAAIAEAEGVSCRLFYLPPGVIRVLGRCLGIDAKLQRIYGSLEMDTRKAQSRLQWSAPYSLSQTLSLMASIHSESS</sequence>
<dbReference type="CDD" id="cd05232">
    <property type="entry name" value="UDP_G4E_4_SDR_e"/>
    <property type="match status" value="1"/>
</dbReference>
<evidence type="ECO:0000256" key="2">
    <source>
        <dbReference type="ARBA" id="ARBA00007637"/>
    </source>
</evidence>
<dbReference type="SUPFAM" id="SSF51735">
    <property type="entry name" value="NAD(P)-binding Rossmann-fold domains"/>
    <property type="match status" value="1"/>
</dbReference>
<dbReference type="InterPro" id="IPR036291">
    <property type="entry name" value="NAD(P)-bd_dom_sf"/>
</dbReference>
<accession>A0A346AD26</accession>
<gene>
    <name evidence="4" type="primary">galE</name>
</gene>
<evidence type="ECO:0000256" key="1">
    <source>
        <dbReference type="ARBA" id="ARBA00005125"/>
    </source>
</evidence>
<dbReference type="AlphaFoldDB" id="A0A346AD26"/>
<protein>
    <submittedName>
        <fullName evidence="4">N-acetyl-alpha-D-glucosaminyl-diphospho-ditransoctacis-undecaprenol 4-epimerase</fullName>
    </submittedName>
</protein>
<dbReference type="PANTHER" id="PTHR43000">
    <property type="entry name" value="DTDP-D-GLUCOSE 4,6-DEHYDRATASE-RELATED"/>
    <property type="match status" value="1"/>
</dbReference>